<dbReference type="GO" id="GO:0005576">
    <property type="term" value="C:extracellular region"/>
    <property type="evidence" value="ECO:0007669"/>
    <property type="project" value="UniProtKB-SubCell"/>
</dbReference>
<organism evidence="10">
    <name type="scientific">Medioppia subpectinata</name>
    <dbReference type="NCBI Taxonomy" id="1979941"/>
    <lineage>
        <taxon>Eukaryota</taxon>
        <taxon>Metazoa</taxon>
        <taxon>Ecdysozoa</taxon>
        <taxon>Arthropoda</taxon>
        <taxon>Chelicerata</taxon>
        <taxon>Arachnida</taxon>
        <taxon>Acari</taxon>
        <taxon>Acariformes</taxon>
        <taxon>Sarcoptiformes</taxon>
        <taxon>Oribatida</taxon>
        <taxon>Brachypylina</taxon>
        <taxon>Oppioidea</taxon>
        <taxon>Oppiidae</taxon>
        <taxon>Medioppia</taxon>
    </lineage>
</organism>
<evidence type="ECO:0000256" key="8">
    <source>
        <dbReference type="SAM" id="SignalP"/>
    </source>
</evidence>
<proteinExistence type="inferred from homology"/>
<dbReference type="GO" id="GO:0070492">
    <property type="term" value="F:oligosaccharide binding"/>
    <property type="evidence" value="ECO:0007669"/>
    <property type="project" value="TreeGrafter"/>
</dbReference>
<keyword evidence="5 8" id="KW-0732">Signal</keyword>
<dbReference type="Proteomes" id="UP000759131">
    <property type="component" value="Unassembled WGS sequence"/>
</dbReference>
<dbReference type="InterPro" id="IPR017853">
    <property type="entry name" value="GH"/>
</dbReference>
<dbReference type="EMBL" id="OC863952">
    <property type="protein sequence ID" value="CAD7631381.1"/>
    <property type="molecule type" value="Genomic_DNA"/>
</dbReference>
<sequence length="363" mass="41773">MNLKCLLFNCLTIILIADKCLATLSQSSRTSKSKSVVEPRGPVNESLVDRNLIVTNPKVKEILREYNAYNLETTSVRNFNGTVLGYVTPWNSRGYDIAKQFALKFTHLSPVWLQGKLADDEETLIVEGTHDIDFKWMQTIRALNPDIKIVPRIIFEGWTHSQYTYLATHPELVPAIARQLCDFAKKWEFDGFVIELWHAFASQHRPGRKGTFLKDDAERLAPFVRGFSVMTYDYSNTQRPGPNSPFKWVRDCIKALTPKQTSPIRRKLWIGFNFYGNDYSPTGGGPIVGSQYIEILDKYRPKLIWDEISGEHYFEYKSGTGRNRVFYPTLYSLQKRIQLAQELGTGIAIWEIGQGLDYFYDLL</sequence>
<protein>
    <recommendedName>
        <fullName evidence="7">Chitinase domain-containing protein 1</fullName>
    </recommendedName>
</protein>
<evidence type="ECO:0000259" key="9">
    <source>
        <dbReference type="PROSITE" id="PS51910"/>
    </source>
</evidence>
<evidence type="ECO:0000256" key="7">
    <source>
        <dbReference type="ARBA" id="ARBA00040976"/>
    </source>
</evidence>
<dbReference type="PANTHER" id="PTHR46066:SF2">
    <property type="entry name" value="CHITINASE DOMAIN-CONTAINING PROTEIN 1"/>
    <property type="match status" value="1"/>
</dbReference>
<keyword evidence="11" id="KW-1185">Reference proteome</keyword>
<dbReference type="AlphaFoldDB" id="A0A7R9KZY4"/>
<dbReference type="InterPro" id="IPR029070">
    <property type="entry name" value="Chitinase_insertion_sf"/>
</dbReference>
<dbReference type="OrthoDB" id="10254444at2759"/>
<keyword evidence="4" id="KW-0964">Secreted</keyword>
<dbReference type="Pfam" id="PF00704">
    <property type="entry name" value="Glyco_hydro_18"/>
    <property type="match status" value="1"/>
</dbReference>
<name>A0A7R9KZY4_9ACAR</name>
<dbReference type="InterPro" id="IPR011583">
    <property type="entry name" value="Chitinase_II/V-like_cat"/>
</dbReference>
<dbReference type="PANTHER" id="PTHR46066">
    <property type="entry name" value="CHITINASE DOMAIN-CONTAINING PROTEIN 1 FAMILY MEMBER"/>
    <property type="match status" value="1"/>
</dbReference>
<keyword evidence="6" id="KW-0458">Lysosome</keyword>
<evidence type="ECO:0000256" key="1">
    <source>
        <dbReference type="ARBA" id="ARBA00004371"/>
    </source>
</evidence>
<dbReference type="GO" id="GO:0012505">
    <property type="term" value="C:endomembrane system"/>
    <property type="evidence" value="ECO:0007669"/>
    <property type="project" value="TreeGrafter"/>
</dbReference>
<evidence type="ECO:0000256" key="5">
    <source>
        <dbReference type="ARBA" id="ARBA00022729"/>
    </source>
</evidence>
<evidence type="ECO:0000256" key="2">
    <source>
        <dbReference type="ARBA" id="ARBA00004613"/>
    </source>
</evidence>
<dbReference type="FunFam" id="3.10.50.10:FF:000002">
    <property type="entry name" value="Chitinase domain-containing protein 1"/>
    <property type="match status" value="1"/>
</dbReference>
<dbReference type="GO" id="GO:0005975">
    <property type="term" value="P:carbohydrate metabolic process"/>
    <property type="evidence" value="ECO:0007669"/>
    <property type="project" value="InterPro"/>
</dbReference>
<dbReference type="SUPFAM" id="SSF51445">
    <property type="entry name" value="(Trans)glycosidases"/>
    <property type="match status" value="1"/>
</dbReference>
<dbReference type="Gene3D" id="3.20.20.80">
    <property type="entry name" value="Glycosidases"/>
    <property type="match status" value="1"/>
</dbReference>
<feature type="signal peptide" evidence="8">
    <location>
        <begin position="1"/>
        <end position="22"/>
    </location>
</feature>
<accession>A0A7R9KZY4</accession>
<dbReference type="InterPro" id="IPR001223">
    <property type="entry name" value="Glyco_hydro18_cat"/>
</dbReference>
<dbReference type="PROSITE" id="PS51910">
    <property type="entry name" value="GH18_2"/>
    <property type="match status" value="1"/>
</dbReference>
<dbReference type="CDD" id="cd02876">
    <property type="entry name" value="GH18_SI-CLP"/>
    <property type="match status" value="1"/>
</dbReference>
<comment type="subcellular location">
    <subcellularLocation>
        <location evidence="1">Lysosome</location>
    </subcellularLocation>
    <subcellularLocation>
        <location evidence="2">Secreted</location>
    </subcellularLocation>
</comment>
<dbReference type="GO" id="GO:0005764">
    <property type="term" value="C:lysosome"/>
    <property type="evidence" value="ECO:0007669"/>
    <property type="project" value="UniProtKB-SubCell"/>
</dbReference>
<evidence type="ECO:0000313" key="11">
    <source>
        <dbReference type="Proteomes" id="UP000759131"/>
    </source>
</evidence>
<dbReference type="SMART" id="SM00636">
    <property type="entry name" value="Glyco_18"/>
    <property type="match status" value="1"/>
</dbReference>
<evidence type="ECO:0000256" key="4">
    <source>
        <dbReference type="ARBA" id="ARBA00022525"/>
    </source>
</evidence>
<reference evidence="10" key="1">
    <citation type="submission" date="2020-11" db="EMBL/GenBank/DDBJ databases">
        <authorList>
            <person name="Tran Van P."/>
        </authorList>
    </citation>
    <scope>NUCLEOTIDE SEQUENCE</scope>
</reference>
<comment type="similarity">
    <text evidence="3">Belongs to the glycosyl hydrolase 18 family.</text>
</comment>
<evidence type="ECO:0000313" key="10">
    <source>
        <dbReference type="EMBL" id="CAD7631381.1"/>
    </source>
</evidence>
<dbReference type="Gene3D" id="3.10.50.10">
    <property type="match status" value="1"/>
</dbReference>
<dbReference type="EMBL" id="CAJPIZ010009377">
    <property type="protein sequence ID" value="CAG2111811.1"/>
    <property type="molecule type" value="Genomic_DNA"/>
</dbReference>
<dbReference type="GO" id="GO:0008061">
    <property type="term" value="F:chitin binding"/>
    <property type="evidence" value="ECO:0007669"/>
    <property type="project" value="InterPro"/>
</dbReference>
<feature type="domain" description="GH18" evidence="9">
    <location>
        <begin position="81"/>
        <end position="363"/>
    </location>
</feature>
<evidence type="ECO:0000256" key="6">
    <source>
        <dbReference type="ARBA" id="ARBA00023228"/>
    </source>
</evidence>
<evidence type="ECO:0000256" key="3">
    <source>
        <dbReference type="ARBA" id="ARBA00009336"/>
    </source>
</evidence>
<feature type="chain" id="PRO_5035591839" description="Chitinase domain-containing protein 1" evidence="8">
    <location>
        <begin position="23"/>
        <end position="363"/>
    </location>
</feature>
<gene>
    <name evidence="10" type="ORF">OSB1V03_LOCUS11790</name>
</gene>